<evidence type="ECO:0000256" key="1">
    <source>
        <dbReference type="ARBA" id="ARBA00004651"/>
    </source>
</evidence>
<name>A0A317CJV3_9GAMM</name>
<proteinExistence type="predicted"/>
<dbReference type="EMBL" id="QGKM01000014">
    <property type="protein sequence ID" value="PWQ98864.1"/>
    <property type="molecule type" value="Genomic_DNA"/>
</dbReference>
<feature type="transmembrane region" description="Helical" evidence="6">
    <location>
        <begin position="82"/>
        <end position="102"/>
    </location>
</feature>
<evidence type="ECO:0000256" key="6">
    <source>
        <dbReference type="SAM" id="Phobius"/>
    </source>
</evidence>
<reference evidence="7 8" key="1">
    <citation type="submission" date="2018-05" db="EMBL/GenBank/DDBJ databases">
        <title>Leucothrix arctica sp. nov., isolated from Arctic seawater.</title>
        <authorList>
            <person name="Choi A."/>
            <person name="Baek K."/>
        </authorList>
    </citation>
    <scope>NUCLEOTIDE SEQUENCE [LARGE SCALE GENOMIC DNA]</scope>
    <source>
        <strain evidence="7 8">JCM 18388</strain>
    </source>
</reference>
<evidence type="ECO:0000256" key="4">
    <source>
        <dbReference type="ARBA" id="ARBA00022989"/>
    </source>
</evidence>
<evidence type="ECO:0000256" key="2">
    <source>
        <dbReference type="ARBA" id="ARBA00022475"/>
    </source>
</evidence>
<dbReference type="PANTHER" id="PTHR30561:SF9">
    <property type="entry name" value="4-AMINO-4-DEOXY-L-ARABINOSE-PHOSPHOUNDECAPRENOL FLIPPASE SUBUNIT ARNF-RELATED"/>
    <property type="match status" value="1"/>
</dbReference>
<keyword evidence="3 6" id="KW-0812">Transmembrane</keyword>
<comment type="subcellular location">
    <subcellularLocation>
        <location evidence="1">Cell membrane</location>
        <topology evidence="1">Multi-pass membrane protein</topology>
    </subcellularLocation>
</comment>
<keyword evidence="4 6" id="KW-1133">Transmembrane helix</keyword>
<sequence>MIHKEEGKVVFTREVVLALICSVFFTTSGQLLQKKASLKYSQLKGDSIFQHLLSVEVVTSTLFLGVGLIFWMLVLSRVELSVAYPLLSINYVVILLGARYLFGEAIPIRRWIGVVFILAGISVLIRGGL</sequence>
<comment type="caution">
    <text evidence="7">The sequence shown here is derived from an EMBL/GenBank/DDBJ whole genome shotgun (WGS) entry which is preliminary data.</text>
</comment>
<dbReference type="SUPFAM" id="SSF103481">
    <property type="entry name" value="Multidrug resistance efflux transporter EmrE"/>
    <property type="match status" value="1"/>
</dbReference>
<feature type="transmembrane region" description="Helical" evidence="6">
    <location>
        <begin position="111"/>
        <end position="128"/>
    </location>
</feature>
<keyword evidence="5 6" id="KW-0472">Membrane</keyword>
<dbReference type="OrthoDB" id="6058674at2"/>
<feature type="transmembrane region" description="Helical" evidence="6">
    <location>
        <begin position="15"/>
        <end position="32"/>
    </location>
</feature>
<dbReference type="GO" id="GO:0022857">
    <property type="term" value="F:transmembrane transporter activity"/>
    <property type="evidence" value="ECO:0007669"/>
    <property type="project" value="InterPro"/>
</dbReference>
<feature type="transmembrane region" description="Helical" evidence="6">
    <location>
        <begin position="53"/>
        <end position="76"/>
    </location>
</feature>
<dbReference type="PANTHER" id="PTHR30561">
    <property type="entry name" value="SMR FAMILY PROTON-DEPENDENT DRUG EFFLUX TRANSPORTER SUGE"/>
    <property type="match status" value="1"/>
</dbReference>
<accession>A0A317CJV3</accession>
<keyword evidence="8" id="KW-1185">Reference proteome</keyword>
<keyword evidence="2" id="KW-1003">Cell membrane</keyword>
<dbReference type="Proteomes" id="UP000245539">
    <property type="component" value="Unassembled WGS sequence"/>
</dbReference>
<dbReference type="InterPro" id="IPR000390">
    <property type="entry name" value="Small_drug/metabolite_transptr"/>
</dbReference>
<evidence type="ECO:0000256" key="5">
    <source>
        <dbReference type="ARBA" id="ARBA00023136"/>
    </source>
</evidence>
<evidence type="ECO:0000256" key="3">
    <source>
        <dbReference type="ARBA" id="ARBA00022692"/>
    </source>
</evidence>
<evidence type="ECO:0000313" key="8">
    <source>
        <dbReference type="Proteomes" id="UP000245539"/>
    </source>
</evidence>
<protein>
    <submittedName>
        <fullName evidence="7">4-amino-4-deoxy-L-arabinose-phospho-UDP flippase</fullName>
    </submittedName>
</protein>
<dbReference type="AlphaFoldDB" id="A0A317CJV3"/>
<organism evidence="7 8">
    <name type="scientific">Leucothrix pacifica</name>
    <dbReference type="NCBI Taxonomy" id="1247513"/>
    <lineage>
        <taxon>Bacteria</taxon>
        <taxon>Pseudomonadati</taxon>
        <taxon>Pseudomonadota</taxon>
        <taxon>Gammaproteobacteria</taxon>
        <taxon>Thiotrichales</taxon>
        <taxon>Thiotrichaceae</taxon>
        <taxon>Leucothrix</taxon>
    </lineage>
</organism>
<dbReference type="Gene3D" id="1.10.3730.20">
    <property type="match status" value="1"/>
</dbReference>
<evidence type="ECO:0000313" key="7">
    <source>
        <dbReference type="EMBL" id="PWQ98864.1"/>
    </source>
</evidence>
<gene>
    <name evidence="7" type="ORF">DKW60_07410</name>
</gene>
<dbReference type="InterPro" id="IPR037185">
    <property type="entry name" value="EmrE-like"/>
</dbReference>
<dbReference type="GO" id="GO:0005886">
    <property type="term" value="C:plasma membrane"/>
    <property type="evidence" value="ECO:0007669"/>
    <property type="project" value="UniProtKB-SubCell"/>
</dbReference>